<dbReference type="PANTHER" id="PTHR45566">
    <property type="entry name" value="HTH-TYPE TRANSCRIPTIONAL REGULATOR YHJB-RELATED"/>
    <property type="match status" value="1"/>
</dbReference>
<evidence type="ECO:0000313" key="5">
    <source>
        <dbReference type="EMBL" id="SHI76596.1"/>
    </source>
</evidence>
<feature type="domain" description="HTH luxR-type" evidence="3">
    <location>
        <begin position="141"/>
        <end position="207"/>
    </location>
</feature>
<dbReference type="AlphaFoldDB" id="A0A1M6DTM3"/>
<dbReference type="Pfam" id="PF00196">
    <property type="entry name" value="GerE"/>
    <property type="match status" value="1"/>
</dbReference>
<dbReference type="InterPro" id="IPR001789">
    <property type="entry name" value="Sig_transdc_resp-reg_receiver"/>
</dbReference>
<proteinExistence type="predicted"/>
<name>A0A1M6DTM3_9FLAO</name>
<dbReference type="STRING" id="1178825.SAMN05216261_1742"/>
<dbReference type="PRINTS" id="PR00038">
    <property type="entry name" value="HTHLUXR"/>
</dbReference>
<dbReference type="GO" id="GO:0006355">
    <property type="term" value="P:regulation of DNA-templated transcription"/>
    <property type="evidence" value="ECO:0007669"/>
    <property type="project" value="InterPro"/>
</dbReference>
<accession>A0A1M6DTM3</accession>
<dbReference type="eggNOG" id="COG2197">
    <property type="taxonomic scope" value="Bacteria"/>
</dbReference>
<sequence>MSTSIVIADDHPLMLRGLTDFLTSKGYNIIGSAEDGNAAYNLIVKLKPEIAILDIRMPYKTGLEIAEACKKNNIPTKVILITFDKEEELYDQAKAFNVYGYILKEFAVEEIENCISNVVNGKPYFSEEIASYLNVSNINKKPETLECLTKSELKIVKLISESKTSQEIADELSISVRTVDKHRSNIVHKLELDKKPTSLSIWANVNKDFLQNT</sequence>
<dbReference type="SUPFAM" id="SSF52172">
    <property type="entry name" value="CheY-like"/>
    <property type="match status" value="1"/>
</dbReference>
<dbReference type="InterPro" id="IPR051015">
    <property type="entry name" value="EvgA-like"/>
</dbReference>
<gene>
    <name evidence="5" type="ORF">SAMN05216261_1742</name>
</gene>
<dbReference type="Proteomes" id="UP000184396">
    <property type="component" value="Unassembled WGS sequence"/>
</dbReference>
<dbReference type="Gene3D" id="3.40.50.2300">
    <property type="match status" value="1"/>
</dbReference>
<evidence type="ECO:0000259" key="3">
    <source>
        <dbReference type="PROSITE" id="PS50043"/>
    </source>
</evidence>
<dbReference type="Pfam" id="PF00072">
    <property type="entry name" value="Response_reg"/>
    <property type="match status" value="1"/>
</dbReference>
<dbReference type="PANTHER" id="PTHR45566:SF2">
    <property type="entry name" value="NARL SUBFAMILY"/>
    <property type="match status" value="1"/>
</dbReference>
<evidence type="ECO:0000259" key="4">
    <source>
        <dbReference type="PROSITE" id="PS50110"/>
    </source>
</evidence>
<feature type="modified residue" description="4-aspartylphosphate" evidence="2">
    <location>
        <position position="54"/>
    </location>
</feature>
<dbReference type="GO" id="GO:0000160">
    <property type="term" value="P:phosphorelay signal transduction system"/>
    <property type="evidence" value="ECO:0007669"/>
    <property type="project" value="InterPro"/>
</dbReference>
<feature type="domain" description="Response regulatory" evidence="4">
    <location>
        <begin position="4"/>
        <end position="119"/>
    </location>
</feature>
<dbReference type="SMART" id="SM00421">
    <property type="entry name" value="HTH_LUXR"/>
    <property type="match status" value="1"/>
</dbReference>
<dbReference type="SUPFAM" id="SSF46894">
    <property type="entry name" value="C-terminal effector domain of the bipartite response regulators"/>
    <property type="match status" value="1"/>
</dbReference>
<organism evidence="5 6">
    <name type="scientific">Algibacter luteus</name>
    <dbReference type="NCBI Taxonomy" id="1178825"/>
    <lineage>
        <taxon>Bacteria</taxon>
        <taxon>Pseudomonadati</taxon>
        <taxon>Bacteroidota</taxon>
        <taxon>Flavobacteriia</taxon>
        <taxon>Flavobacteriales</taxon>
        <taxon>Flavobacteriaceae</taxon>
        <taxon>Algibacter</taxon>
    </lineage>
</organism>
<dbReference type="SMART" id="SM00448">
    <property type="entry name" value="REC"/>
    <property type="match status" value="1"/>
</dbReference>
<dbReference type="RefSeq" id="WP_019386718.1">
    <property type="nucleotide sequence ID" value="NZ_ALIH01000003.1"/>
</dbReference>
<keyword evidence="6" id="KW-1185">Reference proteome</keyword>
<evidence type="ECO:0000313" key="6">
    <source>
        <dbReference type="Proteomes" id="UP000184396"/>
    </source>
</evidence>
<dbReference type="InterPro" id="IPR016032">
    <property type="entry name" value="Sig_transdc_resp-reg_C-effctor"/>
</dbReference>
<reference evidence="5 6" key="1">
    <citation type="submission" date="2016-11" db="EMBL/GenBank/DDBJ databases">
        <authorList>
            <person name="Jaros S."/>
            <person name="Januszkiewicz K."/>
            <person name="Wedrychowicz H."/>
        </authorList>
    </citation>
    <scope>NUCLEOTIDE SEQUENCE [LARGE SCALE GENOMIC DNA]</scope>
    <source>
        <strain evidence="5 6">CGMCC 1.12213</strain>
    </source>
</reference>
<dbReference type="PROSITE" id="PS50110">
    <property type="entry name" value="RESPONSE_REGULATORY"/>
    <property type="match status" value="1"/>
</dbReference>
<evidence type="ECO:0000256" key="2">
    <source>
        <dbReference type="PROSITE-ProRule" id="PRU00169"/>
    </source>
</evidence>
<dbReference type="OrthoDB" id="9795108at2"/>
<keyword evidence="2" id="KW-0597">Phosphoprotein</keyword>
<evidence type="ECO:0000256" key="1">
    <source>
        <dbReference type="ARBA" id="ARBA00023125"/>
    </source>
</evidence>
<dbReference type="CDD" id="cd06170">
    <property type="entry name" value="LuxR_C_like"/>
    <property type="match status" value="1"/>
</dbReference>
<dbReference type="InterPro" id="IPR011006">
    <property type="entry name" value="CheY-like_superfamily"/>
</dbReference>
<dbReference type="EMBL" id="FQYK01000003">
    <property type="protein sequence ID" value="SHI76596.1"/>
    <property type="molecule type" value="Genomic_DNA"/>
</dbReference>
<dbReference type="PROSITE" id="PS50043">
    <property type="entry name" value="HTH_LUXR_2"/>
    <property type="match status" value="1"/>
</dbReference>
<dbReference type="GO" id="GO:0003677">
    <property type="term" value="F:DNA binding"/>
    <property type="evidence" value="ECO:0007669"/>
    <property type="project" value="UniProtKB-KW"/>
</dbReference>
<protein>
    <submittedName>
        <fullName evidence="5">Two component transcriptional regulator, LuxR family</fullName>
    </submittedName>
</protein>
<keyword evidence="1" id="KW-0238">DNA-binding</keyword>
<dbReference type="InterPro" id="IPR000792">
    <property type="entry name" value="Tscrpt_reg_LuxR_C"/>
</dbReference>